<dbReference type="OrthoDB" id="9154853at2"/>
<dbReference type="AlphaFoldDB" id="A0A367XTJ6"/>
<dbReference type="GO" id="GO:0006950">
    <property type="term" value="P:response to stress"/>
    <property type="evidence" value="ECO:0007669"/>
    <property type="project" value="TreeGrafter"/>
</dbReference>
<evidence type="ECO:0000259" key="1">
    <source>
        <dbReference type="PROSITE" id="PS50995"/>
    </source>
</evidence>
<dbReference type="InterPro" id="IPR036388">
    <property type="entry name" value="WH-like_DNA-bd_sf"/>
</dbReference>
<dbReference type="Pfam" id="PF01047">
    <property type="entry name" value="MarR"/>
    <property type="match status" value="1"/>
</dbReference>
<dbReference type="Gene3D" id="1.10.10.10">
    <property type="entry name" value="Winged helix-like DNA-binding domain superfamily/Winged helix DNA-binding domain"/>
    <property type="match status" value="1"/>
</dbReference>
<dbReference type="PROSITE" id="PS50995">
    <property type="entry name" value="HTH_MARR_2"/>
    <property type="match status" value="1"/>
</dbReference>
<accession>A0A367XTJ6</accession>
<dbReference type="SMART" id="SM00347">
    <property type="entry name" value="HTH_MARR"/>
    <property type="match status" value="1"/>
</dbReference>
<evidence type="ECO:0000313" key="2">
    <source>
        <dbReference type="EMBL" id="RCK56937.1"/>
    </source>
</evidence>
<dbReference type="PANTHER" id="PTHR33164">
    <property type="entry name" value="TRANSCRIPTIONAL REGULATOR, MARR FAMILY"/>
    <property type="match status" value="1"/>
</dbReference>
<name>A0A367XTJ6_9MICO</name>
<dbReference type="PANTHER" id="PTHR33164:SF57">
    <property type="entry name" value="MARR-FAMILY TRANSCRIPTIONAL REGULATOR"/>
    <property type="match status" value="1"/>
</dbReference>
<organism evidence="2 3">
    <name type="scientific">Microbacterium sorbitolivorans</name>
    <dbReference type="NCBI Taxonomy" id="1867410"/>
    <lineage>
        <taxon>Bacteria</taxon>
        <taxon>Bacillati</taxon>
        <taxon>Actinomycetota</taxon>
        <taxon>Actinomycetes</taxon>
        <taxon>Micrococcales</taxon>
        <taxon>Microbacteriaceae</taxon>
        <taxon>Microbacterium</taxon>
    </lineage>
</organism>
<protein>
    <submittedName>
        <fullName evidence="2">MarR family transcriptional regulator</fullName>
    </submittedName>
</protein>
<comment type="caution">
    <text evidence="2">The sequence shown here is derived from an EMBL/GenBank/DDBJ whole genome shotgun (WGS) entry which is preliminary data.</text>
</comment>
<dbReference type="EMBL" id="QORO01000006">
    <property type="protein sequence ID" value="RCK56937.1"/>
    <property type="molecule type" value="Genomic_DNA"/>
</dbReference>
<dbReference type="InterPro" id="IPR036390">
    <property type="entry name" value="WH_DNA-bd_sf"/>
</dbReference>
<proteinExistence type="predicted"/>
<feature type="domain" description="HTH marR-type" evidence="1">
    <location>
        <begin position="1"/>
        <end position="124"/>
    </location>
</feature>
<dbReference type="InterPro" id="IPR000835">
    <property type="entry name" value="HTH_MarR-typ"/>
</dbReference>
<dbReference type="GO" id="GO:0003700">
    <property type="term" value="F:DNA-binding transcription factor activity"/>
    <property type="evidence" value="ECO:0007669"/>
    <property type="project" value="InterPro"/>
</dbReference>
<dbReference type="SUPFAM" id="SSF46785">
    <property type="entry name" value="Winged helix' DNA-binding domain"/>
    <property type="match status" value="1"/>
</dbReference>
<keyword evidence="3" id="KW-1185">Reference proteome</keyword>
<gene>
    <name evidence="2" type="ORF">DTO57_13275</name>
</gene>
<reference evidence="2 3" key="1">
    <citation type="submission" date="2018-07" db="EMBL/GenBank/DDBJ databases">
        <title>Microbacterium endoborsara sp. nov., a novel actinobacterium isolated from Borszczowia aralocaspica.</title>
        <authorList>
            <person name="An D."/>
        </authorList>
    </citation>
    <scope>NUCLEOTIDE SEQUENCE [LARGE SCALE GENOMIC DNA]</scope>
    <source>
        <strain evidence="2 3">C1.15228</strain>
    </source>
</reference>
<evidence type="ECO:0000313" key="3">
    <source>
        <dbReference type="Proteomes" id="UP000253508"/>
    </source>
</evidence>
<dbReference type="Proteomes" id="UP000253508">
    <property type="component" value="Unassembled WGS sequence"/>
</dbReference>
<sequence length="130" mass="14187">MRQWRRSYSEAAACVSPGMLPGTYKVLTMIAHQGAATVSTLAEHLESDKGFVSRTVSELEDLSLVTRVPDPNDGRVRLISLTELGSARLHHARAPYQHLLAEVLDTWPVATISQLTTLINALASGETPHE</sequence>
<dbReference type="InterPro" id="IPR039422">
    <property type="entry name" value="MarR/SlyA-like"/>
</dbReference>